<evidence type="ECO:0008006" key="4">
    <source>
        <dbReference type="Google" id="ProtNLM"/>
    </source>
</evidence>
<dbReference type="InterPro" id="IPR027417">
    <property type="entry name" value="P-loop_NTPase"/>
</dbReference>
<dbReference type="AlphaFoldDB" id="A0A1C5IYR8"/>
<keyword evidence="1" id="KW-0175">Coiled coil</keyword>
<organism evidence="2 3">
    <name type="scientific">Micromonospora coxensis</name>
    <dbReference type="NCBI Taxonomy" id="356852"/>
    <lineage>
        <taxon>Bacteria</taxon>
        <taxon>Bacillati</taxon>
        <taxon>Actinomycetota</taxon>
        <taxon>Actinomycetes</taxon>
        <taxon>Micromonosporales</taxon>
        <taxon>Micromonosporaceae</taxon>
        <taxon>Micromonospora</taxon>
    </lineage>
</organism>
<gene>
    <name evidence="2" type="ORF">GA0070614_3650</name>
</gene>
<proteinExistence type="predicted"/>
<dbReference type="Proteomes" id="UP000198215">
    <property type="component" value="Chromosome I"/>
</dbReference>
<evidence type="ECO:0000256" key="1">
    <source>
        <dbReference type="SAM" id="Coils"/>
    </source>
</evidence>
<dbReference type="RefSeq" id="WP_088977070.1">
    <property type="nucleotide sequence ID" value="NZ_LT607753.1"/>
</dbReference>
<reference evidence="3" key="1">
    <citation type="submission" date="2016-06" db="EMBL/GenBank/DDBJ databases">
        <authorList>
            <person name="Varghese N."/>
            <person name="Submissions Spin"/>
        </authorList>
    </citation>
    <scope>NUCLEOTIDE SEQUENCE [LARGE SCALE GENOMIC DNA]</scope>
    <source>
        <strain evidence="3">DSM 45161</strain>
    </source>
</reference>
<dbReference type="SUPFAM" id="SSF52540">
    <property type="entry name" value="P-loop containing nucleoside triphosphate hydrolases"/>
    <property type="match status" value="1"/>
</dbReference>
<evidence type="ECO:0000313" key="3">
    <source>
        <dbReference type="Proteomes" id="UP000198215"/>
    </source>
</evidence>
<dbReference type="OrthoDB" id="580980at2"/>
<evidence type="ECO:0000313" key="2">
    <source>
        <dbReference type="EMBL" id="SCG63468.1"/>
    </source>
</evidence>
<name>A0A1C5IYR8_9ACTN</name>
<keyword evidence="3" id="KW-1185">Reference proteome</keyword>
<protein>
    <recommendedName>
        <fullName evidence="4">AAA domain-containing protein</fullName>
    </recommendedName>
</protein>
<dbReference type="Gene3D" id="3.40.50.300">
    <property type="entry name" value="P-loop containing nucleotide triphosphate hydrolases"/>
    <property type="match status" value="1"/>
</dbReference>
<feature type="coiled-coil region" evidence="1">
    <location>
        <begin position="294"/>
        <end position="328"/>
    </location>
</feature>
<dbReference type="EMBL" id="LT607753">
    <property type="protein sequence ID" value="SCG63468.1"/>
    <property type="molecule type" value="Genomic_DNA"/>
</dbReference>
<sequence length="662" mass="74850">MSRPTTTPPEPETELQPVHPHRLELLQVDLVGGGREVTFNAGLNHIVGDITTGKTTFIRLIRALLGTMPKDLPPEVDYVDAIRGHVMLGDRAWKIYRPRTTTSDALVEISEDESEPGREALSVRLPVARSTHTYSTFLLDRLNIPEISVPQARTDPTGVQSPVTMTDWLGYCIITGDELDTEVFGHKRHFRDVKRRWVFEIAYGYYEPELARLNAQLRHLQRQLDSLEHDAEVRAQFLKDTPFADLATLDLQLAASTTELDHVIEQRRALGSAVTYVPGVQQAREDLLAARSRRADIADRMSRLQAQIKDLSDLVRQLSSQSARLTRAIVAGEWLVDFDFVVCPRCGNDVEPARTDPHLCYLCLQQPRPAPSEAELLSEQDRIASQITETNEVLEGRQRALDRLAYEATRLDQLIAELADDLDQRTQAFVSDHAAQIEHQATRQAQLEADIKRLREYADLLRRHEQQLASRGELEAQQEDLRLRISERELSRYDAEENVKALEIRMLEYLQQLRIPDLGLELTVKINRKTYLPEVSGRSFDELSSQGLKTLVNIAHALAHHTVAIDRNLPLPGLLILDGISANSGQEGLSFDRIRDAYRLLSKVAADDSYRGALQIIAVDNELSREIIVELVERVALELTQEDRLIRTPNPSPKSEPDDVEP</sequence>
<accession>A0A1C5IYR8</accession>